<accession>U2YU87</accession>
<name>U2YU87_9EURY</name>
<protein>
    <recommendedName>
        <fullName evidence="3">KaiC-like domain-containing protein</fullName>
    </recommendedName>
</protein>
<evidence type="ECO:0008006" key="3">
    <source>
        <dbReference type="Google" id="ProtNLM"/>
    </source>
</evidence>
<dbReference type="eggNOG" id="arCOG02453">
    <property type="taxonomic scope" value="Archaea"/>
</dbReference>
<dbReference type="AlphaFoldDB" id="U2YU87"/>
<dbReference type="Proteomes" id="UP000016986">
    <property type="component" value="Unassembled WGS sequence"/>
</dbReference>
<comment type="caution">
    <text evidence="1">The sequence shown here is derived from an EMBL/GenBank/DDBJ whole genome shotgun (WGS) entry which is preliminary data.</text>
</comment>
<dbReference type="Pfam" id="PF23365">
    <property type="entry name" value="DUF7090"/>
    <property type="match status" value="1"/>
</dbReference>
<dbReference type="InterPro" id="IPR055516">
    <property type="entry name" value="DUF7090"/>
</dbReference>
<keyword evidence="2" id="KW-1185">Reference proteome</keyword>
<sequence length="192" mass="21413">MDYRLAIDGAPETIPGGTAVLLLHPSTGETDRIDTDFLKTDTDSFLVISTRTTAREVMQKLDHYDVDETSAKILDTLSVDRGYSRRSAENIRYVSSPDDVDGILTVTDEFLADTEGKRRVSFDSITELAYYADDERAIDALDRLTRLLETSDAVGLFHVSTEVHDAETIDRFRDLCDGVLDLHEDGGLDVDF</sequence>
<proteinExistence type="predicted"/>
<gene>
    <name evidence="1" type="ORF">MBEHAL_1335</name>
</gene>
<evidence type="ECO:0000313" key="2">
    <source>
        <dbReference type="Proteomes" id="UP000016986"/>
    </source>
</evidence>
<dbReference type="InterPro" id="IPR027417">
    <property type="entry name" value="P-loop_NTPase"/>
</dbReference>
<dbReference type="Gene3D" id="3.40.50.300">
    <property type="entry name" value="P-loop containing nucleotide triphosphate hydrolases"/>
    <property type="match status" value="1"/>
</dbReference>
<dbReference type="EMBL" id="BATA01000027">
    <property type="protein sequence ID" value="GAD52575.1"/>
    <property type="molecule type" value="Genomic_DNA"/>
</dbReference>
<dbReference type="OrthoDB" id="191154at2157"/>
<reference evidence="1 2" key="1">
    <citation type="submission" date="2013-09" db="EMBL/GenBank/DDBJ databases">
        <title>Whole genome sequencing of Halarchaeum acidiphilum strain MH1-52-1.</title>
        <authorList>
            <person name="Shimane Y."/>
            <person name="Minegishi H."/>
            <person name="Nishi S."/>
            <person name="Echigo A."/>
            <person name="Shuto A."/>
            <person name="Konishi M."/>
            <person name="Ito T."/>
            <person name="Ohkuma M."/>
            <person name="Ohta Y."/>
            <person name="Nagano Y."/>
            <person name="Tsubouchi T."/>
            <person name="Mori K."/>
            <person name="Usui K."/>
            <person name="Kamekura M."/>
            <person name="Usami R."/>
            <person name="Takaki Y."/>
            <person name="Hatada Y."/>
        </authorList>
    </citation>
    <scope>NUCLEOTIDE SEQUENCE [LARGE SCALE GENOMIC DNA]</scope>
    <source>
        <strain evidence="1 2">JCM 16109</strain>
    </source>
</reference>
<evidence type="ECO:0000313" key="1">
    <source>
        <dbReference type="EMBL" id="GAD52575.1"/>
    </source>
</evidence>
<organism evidence="1 2">
    <name type="scientific">Halarchaeum acidiphilum MH1-52-1</name>
    <dbReference type="NCBI Taxonomy" id="1261545"/>
    <lineage>
        <taxon>Archaea</taxon>
        <taxon>Methanobacteriati</taxon>
        <taxon>Methanobacteriota</taxon>
        <taxon>Stenosarchaea group</taxon>
        <taxon>Halobacteria</taxon>
        <taxon>Halobacteriales</taxon>
        <taxon>Halobacteriaceae</taxon>
    </lineage>
</organism>
<dbReference type="RefSeq" id="WP_020220998.1">
    <property type="nucleotide sequence ID" value="NZ_BANO01000024.1"/>
</dbReference>